<keyword evidence="11" id="KW-1185">Reference proteome</keyword>
<reference evidence="10 11" key="1">
    <citation type="journal article" date="2021" name="Environ. Microbiol.">
        <title>Gene family expansions and transcriptome signatures uncover fungal adaptations to wood decay.</title>
        <authorList>
            <person name="Hage H."/>
            <person name="Miyauchi S."/>
            <person name="Viragh M."/>
            <person name="Drula E."/>
            <person name="Min B."/>
            <person name="Chaduli D."/>
            <person name="Navarro D."/>
            <person name="Favel A."/>
            <person name="Norest M."/>
            <person name="Lesage-Meessen L."/>
            <person name="Balint B."/>
            <person name="Merenyi Z."/>
            <person name="de Eugenio L."/>
            <person name="Morin E."/>
            <person name="Martinez A.T."/>
            <person name="Baldrian P."/>
            <person name="Stursova M."/>
            <person name="Martinez M.J."/>
            <person name="Novotny C."/>
            <person name="Magnuson J.K."/>
            <person name="Spatafora J.W."/>
            <person name="Maurice S."/>
            <person name="Pangilinan J."/>
            <person name="Andreopoulos W."/>
            <person name="LaButti K."/>
            <person name="Hundley H."/>
            <person name="Na H."/>
            <person name="Kuo A."/>
            <person name="Barry K."/>
            <person name="Lipzen A."/>
            <person name="Henrissat B."/>
            <person name="Riley R."/>
            <person name="Ahrendt S."/>
            <person name="Nagy L.G."/>
            <person name="Grigoriev I.V."/>
            <person name="Martin F."/>
            <person name="Rosso M.N."/>
        </authorList>
    </citation>
    <scope>NUCLEOTIDE SEQUENCE [LARGE SCALE GENOMIC DNA]</scope>
    <source>
        <strain evidence="10 11">CIRM-BRFM 1785</strain>
    </source>
</reference>
<dbReference type="InterPro" id="IPR024041">
    <property type="entry name" value="NH4_transpt_AmtB-like_dom"/>
</dbReference>
<protein>
    <recommendedName>
        <fullName evidence="9">Ammonium transporter AmtB-like domain-containing protein</fullName>
    </recommendedName>
</protein>
<feature type="transmembrane region" description="Helical" evidence="8">
    <location>
        <begin position="63"/>
        <end position="84"/>
    </location>
</feature>
<evidence type="ECO:0000313" key="10">
    <source>
        <dbReference type="EMBL" id="KAH9830157.1"/>
    </source>
</evidence>
<evidence type="ECO:0000259" key="9">
    <source>
        <dbReference type="Pfam" id="PF00909"/>
    </source>
</evidence>
<evidence type="ECO:0000256" key="2">
    <source>
        <dbReference type="ARBA" id="ARBA00005887"/>
    </source>
</evidence>
<evidence type="ECO:0000313" key="11">
    <source>
        <dbReference type="Proteomes" id="UP000814176"/>
    </source>
</evidence>
<keyword evidence="6 8" id="KW-0472">Membrane</keyword>
<keyword evidence="3" id="KW-0813">Transport</keyword>
<comment type="caution">
    <text evidence="10">The sequence shown here is derived from an EMBL/GenBank/DDBJ whole genome shotgun (WGS) entry which is preliminary data.</text>
</comment>
<evidence type="ECO:0000256" key="1">
    <source>
        <dbReference type="ARBA" id="ARBA00004141"/>
    </source>
</evidence>
<evidence type="ECO:0000256" key="6">
    <source>
        <dbReference type="ARBA" id="ARBA00023136"/>
    </source>
</evidence>
<gene>
    <name evidence="10" type="ORF">C8Q71DRAFT_380524</name>
</gene>
<dbReference type="PANTHER" id="PTHR43029:SF10">
    <property type="entry name" value="AMMONIUM TRANSPORTER MEP2"/>
    <property type="match status" value="1"/>
</dbReference>
<comment type="subcellular location">
    <subcellularLocation>
        <location evidence="1">Membrane</location>
        <topology evidence="1">Multi-pass membrane protein</topology>
    </subcellularLocation>
</comment>
<dbReference type="InterPro" id="IPR001905">
    <property type="entry name" value="Ammonium_transpt"/>
</dbReference>
<evidence type="ECO:0000256" key="8">
    <source>
        <dbReference type="SAM" id="Phobius"/>
    </source>
</evidence>
<organism evidence="10 11">
    <name type="scientific">Rhodofomes roseus</name>
    <dbReference type="NCBI Taxonomy" id="34475"/>
    <lineage>
        <taxon>Eukaryota</taxon>
        <taxon>Fungi</taxon>
        <taxon>Dikarya</taxon>
        <taxon>Basidiomycota</taxon>
        <taxon>Agaricomycotina</taxon>
        <taxon>Agaricomycetes</taxon>
        <taxon>Polyporales</taxon>
        <taxon>Rhodofomes</taxon>
    </lineage>
</organism>
<keyword evidence="5 8" id="KW-1133">Transmembrane helix</keyword>
<evidence type="ECO:0000256" key="3">
    <source>
        <dbReference type="ARBA" id="ARBA00022448"/>
    </source>
</evidence>
<dbReference type="PANTHER" id="PTHR43029">
    <property type="entry name" value="AMMONIUM TRANSPORTER MEP2"/>
    <property type="match status" value="1"/>
</dbReference>
<sequence length="289" mass="31407">MVNVTYDSSGDLQWYDPSSGTTYVYNLGDIAWVLASTALVWIMIPGVGFFYSGLLRRKNALSMIWMSMMTLAVVSFQVSVLSLAKPSRLAMRCAASTRPLTSPENRTFCSPHTGAPKARVHCTSRPPPALRRLHTAVNLSRCTHRGPPELPCPARPWSAAGGTARTAVPVCVDTDVILSSPCRHRAVREPAIAQGPPASSPWVARHPSAQRVHLSGLNHPAVLPRMPAGFLRAQVSKRPTLRRCPTPTTHTGVPTVHSFPMWLVGGTHRRGSDIHICFSSAVEASRNLL</sequence>
<dbReference type="EMBL" id="JADCUA010000033">
    <property type="protein sequence ID" value="KAH9830157.1"/>
    <property type="molecule type" value="Genomic_DNA"/>
</dbReference>
<comment type="similarity">
    <text evidence="2">Belongs to the ammonia transporter channel (TC 1.A.11.2) family.</text>
</comment>
<dbReference type="GeneID" id="71998917"/>
<keyword evidence="4 8" id="KW-0812">Transmembrane</keyword>
<evidence type="ECO:0000256" key="4">
    <source>
        <dbReference type="ARBA" id="ARBA00022692"/>
    </source>
</evidence>
<accession>A0ABQ8K0I2</accession>
<proteinExistence type="inferred from homology"/>
<dbReference type="RefSeq" id="XP_047773509.1">
    <property type="nucleotide sequence ID" value="XM_047918185.1"/>
</dbReference>
<name>A0ABQ8K0I2_9APHY</name>
<feature type="domain" description="Ammonium transporter AmtB-like" evidence="9">
    <location>
        <begin position="31"/>
        <end position="77"/>
    </location>
</feature>
<feature type="transmembrane region" description="Helical" evidence="8">
    <location>
        <begin position="30"/>
        <end position="51"/>
    </location>
</feature>
<dbReference type="SUPFAM" id="SSF111352">
    <property type="entry name" value="Ammonium transporter"/>
    <property type="match status" value="1"/>
</dbReference>
<keyword evidence="7" id="KW-0924">Ammonia transport</keyword>
<dbReference type="Pfam" id="PF00909">
    <property type="entry name" value="Ammonium_transp"/>
    <property type="match status" value="1"/>
</dbReference>
<evidence type="ECO:0000256" key="7">
    <source>
        <dbReference type="ARBA" id="ARBA00023177"/>
    </source>
</evidence>
<dbReference type="Gene3D" id="1.10.3430.10">
    <property type="entry name" value="Ammonium transporter AmtB like domains"/>
    <property type="match status" value="1"/>
</dbReference>
<evidence type="ECO:0000256" key="5">
    <source>
        <dbReference type="ARBA" id="ARBA00022989"/>
    </source>
</evidence>
<dbReference type="InterPro" id="IPR029020">
    <property type="entry name" value="Ammonium/urea_transptr"/>
</dbReference>
<dbReference type="Proteomes" id="UP000814176">
    <property type="component" value="Unassembled WGS sequence"/>
</dbReference>